<dbReference type="AlphaFoldDB" id="A0A5S9Q3Z2"/>
<name>A0A5S9Q3Z2_9HYPH</name>
<reference evidence="1 2" key="1">
    <citation type="submission" date="2019-12" db="EMBL/GenBank/DDBJ databases">
        <authorList>
            <person name="Reyes-Prieto M."/>
        </authorList>
    </citation>
    <scope>NUCLEOTIDE SEQUENCE [LARGE SCALE GENOMIC DNA]</scope>
    <source>
        <strain evidence="1">HF14-78462</strain>
    </source>
</reference>
<evidence type="ECO:0000313" key="2">
    <source>
        <dbReference type="Proteomes" id="UP000433050"/>
    </source>
</evidence>
<evidence type="ECO:0000313" key="1">
    <source>
        <dbReference type="EMBL" id="CAA0112309.1"/>
    </source>
</evidence>
<keyword evidence="2" id="KW-1185">Reference proteome</keyword>
<gene>
    <name evidence="1" type="ORF">STARVERO_04033</name>
</gene>
<sequence length="152" mass="16410">MGPIEQLRDAIAASKVVLGPQIGDGFVFGTARLLAAGAHVNVNVDPELEDRPGIDAGALVAAIERILEVSPEAWRRIIDGIAEEIESAVGDENVIETTDLRDDLAVRSVVVFADATLLSFGAPMQFPDSWIRVQLDEDFEVEDVSIDPKDED</sequence>
<dbReference type="EMBL" id="CACSAS010000001">
    <property type="protein sequence ID" value="CAA0112309.1"/>
    <property type="molecule type" value="Genomic_DNA"/>
</dbReference>
<proteinExistence type="predicted"/>
<dbReference type="Proteomes" id="UP000433050">
    <property type="component" value="Unassembled WGS sequence"/>
</dbReference>
<protein>
    <submittedName>
        <fullName evidence="1">Uncharacterized protein</fullName>
    </submittedName>
</protein>
<organism evidence="1 2">
    <name type="scientific">Starkeya nomas</name>
    <dbReference type="NCBI Taxonomy" id="2666134"/>
    <lineage>
        <taxon>Bacteria</taxon>
        <taxon>Pseudomonadati</taxon>
        <taxon>Pseudomonadota</taxon>
        <taxon>Alphaproteobacteria</taxon>
        <taxon>Hyphomicrobiales</taxon>
        <taxon>Xanthobacteraceae</taxon>
        <taxon>Starkeya</taxon>
    </lineage>
</organism>
<accession>A0A5S9Q3Z2</accession>
<dbReference type="RefSeq" id="WP_159601118.1">
    <property type="nucleotide sequence ID" value="NZ_CACSAS010000001.1"/>
</dbReference>